<dbReference type="Proteomes" id="UP000653305">
    <property type="component" value="Unassembled WGS sequence"/>
</dbReference>
<gene>
    <name evidence="3" type="ORF">PHJA_000688400</name>
</gene>
<comment type="subcellular location">
    <subcellularLocation>
        <location evidence="1">Cytoplasm</location>
    </subcellularLocation>
</comment>
<keyword evidence="4" id="KW-1185">Reference proteome</keyword>
<evidence type="ECO:0000313" key="4">
    <source>
        <dbReference type="Proteomes" id="UP000653305"/>
    </source>
</evidence>
<dbReference type="PANTHER" id="PTHR22999:SF23">
    <property type="entry name" value="SORTING NEXIN-16"/>
    <property type="match status" value="1"/>
</dbReference>
<name>A0A830BE85_9LAMI</name>
<dbReference type="GO" id="GO:0005737">
    <property type="term" value="C:cytoplasm"/>
    <property type="evidence" value="ECO:0007669"/>
    <property type="project" value="UniProtKB-SubCell"/>
</dbReference>
<dbReference type="OrthoDB" id="120967at2759"/>
<sequence>MVADGAPAPLVSFIGHKQYRRSARDIYYFLQSTVCLKQLGYGIMELVLLSLFPELRDVLRDIHEKMHVQPAQN</sequence>
<evidence type="ECO:0000313" key="3">
    <source>
        <dbReference type="EMBL" id="GFP85447.1"/>
    </source>
</evidence>
<evidence type="ECO:0000256" key="2">
    <source>
        <dbReference type="ARBA" id="ARBA00022490"/>
    </source>
</evidence>
<comment type="caution">
    <text evidence="3">The sequence shown here is derived from an EMBL/GenBank/DDBJ whole genome shotgun (WGS) entry which is preliminary data.</text>
</comment>
<dbReference type="EMBL" id="BMAC01000105">
    <property type="protein sequence ID" value="GFP85447.1"/>
    <property type="molecule type" value="Genomic_DNA"/>
</dbReference>
<dbReference type="AlphaFoldDB" id="A0A830BE85"/>
<reference evidence="3" key="1">
    <citation type="submission" date="2020-07" db="EMBL/GenBank/DDBJ databases">
        <title>Ethylene signaling mediates host invasion by parasitic plants.</title>
        <authorList>
            <person name="Yoshida S."/>
        </authorList>
    </citation>
    <scope>NUCLEOTIDE SEQUENCE</scope>
    <source>
        <strain evidence="3">Okayama</strain>
    </source>
</reference>
<keyword evidence="2" id="KW-0963">Cytoplasm</keyword>
<evidence type="ECO:0000256" key="1">
    <source>
        <dbReference type="ARBA" id="ARBA00004496"/>
    </source>
</evidence>
<accession>A0A830BE85</accession>
<organism evidence="3 4">
    <name type="scientific">Phtheirospermum japonicum</name>
    <dbReference type="NCBI Taxonomy" id="374723"/>
    <lineage>
        <taxon>Eukaryota</taxon>
        <taxon>Viridiplantae</taxon>
        <taxon>Streptophyta</taxon>
        <taxon>Embryophyta</taxon>
        <taxon>Tracheophyta</taxon>
        <taxon>Spermatophyta</taxon>
        <taxon>Magnoliopsida</taxon>
        <taxon>eudicotyledons</taxon>
        <taxon>Gunneridae</taxon>
        <taxon>Pentapetalae</taxon>
        <taxon>asterids</taxon>
        <taxon>lamiids</taxon>
        <taxon>Lamiales</taxon>
        <taxon>Orobanchaceae</taxon>
        <taxon>Orobanchaceae incertae sedis</taxon>
        <taxon>Phtheirospermum</taxon>
    </lineage>
</organism>
<proteinExistence type="predicted"/>
<dbReference type="InterPro" id="IPR051837">
    <property type="entry name" value="SortingNexin/PXDomain-PKLike"/>
</dbReference>
<protein>
    <submittedName>
        <fullName evidence="3">Uncharacterized protein</fullName>
    </submittedName>
</protein>
<dbReference type="PANTHER" id="PTHR22999">
    <property type="entry name" value="PX SERINE/THREONINE KINASE PXK"/>
    <property type="match status" value="1"/>
</dbReference>